<dbReference type="SUPFAM" id="SSF52540">
    <property type="entry name" value="P-loop containing nucleoside triphosphate hydrolases"/>
    <property type="match status" value="1"/>
</dbReference>
<keyword evidence="6" id="KW-0813">Transport</keyword>
<dbReference type="GO" id="GO:0006974">
    <property type="term" value="P:DNA damage response"/>
    <property type="evidence" value="ECO:0007669"/>
    <property type="project" value="UniProtKB-ARBA"/>
</dbReference>
<accession>A0AAV7F6R7</accession>
<dbReference type="Gene3D" id="1.20.1250.20">
    <property type="entry name" value="MFS general substrate transporter like domains"/>
    <property type="match status" value="1"/>
</dbReference>
<dbReference type="InterPro" id="IPR013020">
    <property type="entry name" value="Rad3/Chl1-like"/>
</dbReference>
<keyword evidence="20" id="KW-0539">Nucleus</keyword>
<evidence type="ECO:0000256" key="7">
    <source>
        <dbReference type="ARBA" id="ARBA00022597"/>
    </source>
</evidence>
<dbReference type="CDD" id="cd18788">
    <property type="entry name" value="SF2_C_XPD"/>
    <property type="match status" value="1"/>
</dbReference>
<evidence type="ECO:0000256" key="1">
    <source>
        <dbReference type="ARBA" id="ARBA00001966"/>
    </source>
</evidence>
<dbReference type="InterPro" id="IPR003663">
    <property type="entry name" value="Sugar/inositol_transpt"/>
</dbReference>
<evidence type="ECO:0000256" key="22">
    <source>
        <dbReference type="SAM" id="Phobius"/>
    </source>
</evidence>
<evidence type="ECO:0000256" key="8">
    <source>
        <dbReference type="ARBA" id="ARBA00022692"/>
    </source>
</evidence>
<evidence type="ECO:0000256" key="16">
    <source>
        <dbReference type="ARBA" id="ARBA00023004"/>
    </source>
</evidence>
<dbReference type="InterPro" id="IPR014013">
    <property type="entry name" value="Helic_SF1/SF2_ATP-bd_DinG/Rad3"/>
</dbReference>
<evidence type="ECO:0000256" key="2">
    <source>
        <dbReference type="ARBA" id="ARBA00004123"/>
    </source>
</evidence>
<dbReference type="EMBL" id="JAINDJ010000002">
    <property type="protein sequence ID" value="KAG9455801.1"/>
    <property type="molecule type" value="Genomic_DNA"/>
</dbReference>
<keyword evidence="18 22" id="KW-0472">Membrane</keyword>
<dbReference type="PANTHER" id="PTHR11472">
    <property type="entry name" value="DNA REPAIR DEAD HELICASE RAD3/XP-D SUBFAMILY MEMBER"/>
    <property type="match status" value="1"/>
</dbReference>
<evidence type="ECO:0000256" key="10">
    <source>
        <dbReference type="ARBA" id="ARBA00022741"/>
    </source>
</evidence>
<evidence type="ECO:0000259" key="23">
    <source>
        <dbReference type="PROSITE" id="PS50850"/>
    </source>
</evidence>
<keyword evidence="7" id="KW-0762">Sugar transport</keyword>
<gene>
    <name evidence="25" type="ORF">H6P81_000309</name>
</gene>
<dbReference type="PROSITE" id="PS51193">
    <property type="entry name" value="HELICASE_ATP_BIND_2"/>
    <property type="match status" value="1"/>
</dbReference>
<dbReference type="InterPro" id="IPR006555">
    <property type="entry name" value="ATP-dep_Helicase_C"/>
</dbReference>
<dbReference type="Pfam" id="PF06733">
    <property type="entry name" value="DEAD_2"/>
    <property type="match status" value="1"/>
</dbReference>
<keyword evidence="8 22" id="KW-0812">Transmembrane</keyword>
<keyword evidence="12" id="KW-0347">Helicase</keyword>
<evidence type="ECO:0000256" key="3">
    <source>
        <dbReference type="ARBA" id="ARBA00004141"/>
    </source>
</evidence>
<evidence type="ECO:0000256" key="11">
    <source>
        <dbReference type="ARBA" id="ARBA00022801"/>
    </source>
</evidence>
<reference evidence="25 26" key="1">
    <citation type="submission" date="2021-07" db="EMBL/GenBank/DDBJ databases">
        <title>The Aristolochia fimbriata genome: insights into angiosperm evolution, floral development and chemical biosynthesis.</title>
        <authorList>
            <person name="Jiao Y."/>
        </authorList>
    </citation>
    <scope>NUCLEOTIDE SEQUENCE [LARGE SCALE GENOMIC DNA]</scope>
    <source>
        <strain evidence="25">IBCAS-2021</strain>
        <tissue evidence="25">Leaf</tissue>
    </source>
</reference>
<dbReference type="SUPFAM" id="SSF103473">
    <property type="entry name" value="MFS general substrate transporter"/>
    <property type="match status" value="1"/>
</dbReference>
<dbReference type="InterPro" id="IPR010614">
    <property type="entry name" value="RAD3-like_helicase_DEAD"/>
</dbReference>
<dbReference type="InterPro" id="IPR002464">
    <property type="entry name" value="DNA/RNA_helicase_DEAH_CS"/>
</dbReference>
<keyword evidence="14" id="KW-0769">Symport</keyword>
<dbReference type="InterPro" id="IPR005828">
    <property type="entry name" value="MFS_sugar_transport-like"/>
</dbReference>
<feature type="region of interest" description="Disordered" evidence="21">
    <location>
        <begin position="153"/>
        <end position="177"/>
    </location>
</feature>
<keyword evidence="16" id="KW-0408">Iron</keyword>
<keyword evidence="19" id="KW-0413">Isomerase</keyword>
<feature type="transmembrane region" description="Helical" evidence="22">
    <location>
        <begin position="1250"/>
        <end position="1271"/>
    </location>
</feature>
<dbReference type="InterPro" id="IPR020846">
    <property type="entry name" value="MFS_dom"/>
</dbReference>
<protein>
    <recommendedName>
        <fullName evidence="27">DNA helicase</fullName>
    </recommendedName>
</protein>
<dbReference type="GO" id="GO:0046872">
    <property type="term" value="F:metal ion binding"/>
    <property type="evidence" value="ECO:0007669"/>
    <property type="project" value="UniProtKB-KW"/>
</dbReference>
<keyword evidence="17" id="KW-0411">Iron-sulfur</keyword>
<dbReference type="GO" id="GO:0006139">
    <property type="term" value="P:nucleobase-containing compound metabolic process"/>
    <property type="evidence" value="ECO:0007669"/>
    <property type="project" value="InterPro"/>
</dbReference>
<evidence type="ECO:0000256" key="9">
    <source>
        <dbReference type="ARBA" id="ARBA00022723"/>
    </source>
</evidence>
<dbReference type="InterPro" id="IPR045028">
    <property type="entry name" value="DinG/Rad3-like"/>
</dbReference>
<dbReference type="PROSITE" id="PS00217">
    <property type="entry name" value="SUGAR_TRANSPORT_2"/>
    <property type="match status" value="1"/>
</dbReference>
<dbReference type="GO" id="GO:0016020">
    <property type="term" value="C:membrane"/>
    <property type="evidence" value="ECO:0007669"/>
    <property type="project" value="UniProtKB-SubCell"/>
</dbReference>
<keyword evidence="10" id="KW-0547">Nucleotide-binding</keyword>
<dbReference type="InterPro" id="IPR044776">
    <property type="entry name" value="PLT1-6"/>
</dbReference>
<dbReference type="PROSITE" id="PS00216">
    <property type="entry name" value="SUGAR_TRANSPORT_1"/>
    <property type="match status" value="2"/>
</dbReference>
<proteinExistence type="inferred from homology"/>
<feature type="transmembrane region" description="Helical" evidence="22">
    <location>
        <begin position="1283"/>
        <end position="1306"/>
    </location>
</feature>
<dbReference type="InterPro" id="IPR036259">
    <property type="entry name" value="MFS_trans_sf"/>
</dbReference>
<dbReference type="Pfam" id="PF13307">
    <property type="entry name" value="Helicase_C_2"/>
    <property type="match status" value="1"/>
</dbReference>
<evidence type="ECO:0000256" key="12">
    <source>
        <dbReference type="ARBA" id="ARBA00022806"/>
    </source>
</evidence>
<dbReference type="PROSITE" id="PS50850">
    <property type="entry name" value="MFS"/>
    <property type="match status" value="1"/>
</dbReference>
<dbReference type="GO" id="GO:0003677">
    <property type="term" value="F:DNA binding"/>
    <property type="evidence" value="ECO:0007669"/>
    <property type="project" value="InterPro"/>
</dbReference>
<name>A0AAV7F6R7_ARIFI</name>
<feature type="transmembrane region" description="Helical" evidence="22">
    <location>
        <begin position="1003"/>
        <end position="1021"/>
    </location>
</feature>
<dbReference type="GO" id="GO:0005634">
    <property type="term" value="C:nucleus"/>
    <property type="evidence" value="ECO:0007669"/>
    <property type="project" value="UniProtKB-SubCell"/>
</dbReference>
<evidence type="ECO:0000256" key="18">
    <source>
        <dbReference type="ARBA" id="ARBA00023136"/>
    </source>
</evidence>
<evidence type="ECO:0000256" key="21">
    <source>
        <dbReference type="SAM" id="MobiDB-lite"/>
    </source>
</evidence>
<dbReference type="InterPro" id="IPR005829">
    <property type="entry name" value="Sugar_transporter_CS"/>
</dbReference>
<dbReference type="CDD" id="cd17437">
    <property type="entry name" value="MFS_PLT"/>
    <property type="match status" value="1"/>
</dbReference>
<evidence type="ECO:0000256" key="17">
    <source>
        <dbReference type="ARBA" id="ARBA00023014"/>
    </source>
</evidence>
<comment type="similarity">
    <text evidence="5">Belongs to the major facilitator superfamily. Sugar transporter (TC 2.A.1.1) family.</text>
</comment>
<dbReference type="NCBIfam" id="TIGR00604">
    <property type="entry name" value="rad3"/>
    <property type="match status" value="1"/>
</dbReference>
<comment type="subcellular location">
    <subcellularLocation>
        <location evidence="3">Membrane</location>
        <topology evidence="3">Multi-pass membrane protein</topology>
    </subcellularLocation>
    <subcellularLocation>
        <location evidence="2">Nucleus</location>
    </subcellularLocation>
</comment>
<keyword evidence="9" id="KW-0479">Metal-binding</keyword>
<keyword evidence="13" id="KW-0067">ATP-binding</keyword>
<feature type="transmembrane region" description="Helical" evidence="22">
    <location>
        <begin position="1222"/>
        <end position="1244"/>
    </location>
</feature>
<dbReference type="PANTHER" id="PTHR11472:SF41">
    <property type="entry name" value="ATP-DEPENDENT DNA HELICASE DDX11-RELATED"/>
    <property type="match status" value="1"/>
</dbReference>
<keyword evidence="15 22" id="KW-1133">Transmembrane helix</keyword>
<evidence type="ECO:0000256" key="4">
    <source>
        <dbReference type="ARBA" id="ARBA00008435"/>
    </source>
</evidence>
<evidence type="ECO:0000256" key="6">
    <source>
        <dbReference type="ARBA" id="ARBA00022448"/>
    </source>
</evidence>
<dbReference type="GO" id="GO:0051536">
    <property type="term" value="F:iron-sulfur cluster binding"/>
    <property type="evidence" value="ECO:0007669"/>
    <property type="project" value="UniProtKB-KW"/>
</dbReference>
<feature type="transmembrane region" description="Helical" evidence="22">
    <location>
        <begin position="1093"/>
        <end position="1114"/>
    </location>
</feature>
<evidence type="ECO:0000313" key="25">
    <source>
        <dbReference type="EMBL" id="KAG9455801.1"/>
    </source>
</evidence>
<keyword evidence="11" id="KW-0378">Hydrolase</keyword>
<dbReference type="PRINTS" id="PR00171">
    <property type="entry name" value="SUGRTRNSPORT"/>
</dbReference>
<evidence type="ECO:0000256" key="20">
    <source>
        <dbReference type="ARBA" id="ARBA00023242"/>
    </source>
</evidence>
<organism evidence="25 26">
    <name type="scientific">Aristolochia fimbriata</name>
    <name type="common">White veined hardy Dutchman's pipe vine</name>
    <dbReference type="NCBI Taxonomy" id="158543"/>
    <lineage>
        <taxon>Eukaryota</taxon>
        <taxon>Viridiplantae</taxon>
        <taxon>Streptophyta</taxon>
        <taxon>Embryophyta</taxon>
        <taxon>Tracheophyta</taxon>
        <taxon>Spermatophyta</taxon>
        <taxon>Magnoliopsida</taxon>
        <taxon>Magnoliidae</taxon>
        <taxon>Piperales</taxon>
        <taxon>Aristolochiaceae</taxon>
        <taxon>Aristolochia</taxon>
    </lineage>
</organism>
<dbReference type="InterPro" id="IPR014001">
    <property type="entry name" value="Helicase_ATP-bd"/>
</dbReference>
<dbReference type="FunFam" id="1.20.1250.20:FF:000025">
    <property type="entry name" value="probable polyol transporter 4"/>
    <property type="match status" value="1"/>
</dbReference>
<comment type="similarity">
    <text evidence="4">Belongs to the DEAD box helicase family. DEAH subfamily. DDX11/CHL1 sub-subfamily.</text>
</comment>
<evidence type="ECO:0000256" key="19">
    <source>
        <dbReference type="ARBA" id="ARBA00023235"/>
    </source>
</evidence>
<dbReference type="GO" id="GO:0034085">
    <property type="term" value="P:establishment of sister chromatid cohesion"/>
    <property type="evidence" value="ECO:0007669"/>
    <property type="project" value="TreeGrafter"/>
</dbReference>
<dbReference type="FunFam" id="3.40.50.300:FF:001250">
    <property type="entry name" value="Putative ATP-dependent RNA helicase DDX11"/>
    <property type="match status" value="1"/>
</dbReference>
<dbReference type="SMART" id="SM00491">
    <property type="entry name" value="HELICc2"/>
    <property type="match status" value="1"/>
</dbReference>
<feature type="transmembrane region" description="Helical" evidence="22">
    <location>
        <begin position="1068"/>
        <end position="1087"/>
    </location>
</feature>
<evidence type="ECO:0000256" key="13">
    <source>
        <dbReference type="ARBA" id="ARBA00022840"/>
    </source>
</evidence>
<evidence type="ECO:0000256" key="15">
    <source>
        <dbReference type="ARBA" id="ARBA00022989"/>
    </source>
</evidence>
<dbReference type="Proteomes" id="UP000825729">
    <property type="component" value="Unassembled WGS sequence"/>
</dbReference>
<dbReference type="InterPro" id="IPR006554">
    <property type="entry name" value="Helicase-like_DEXD_c2"/>
</dbReference>
<dbReference type="SMART" id="SM00488">
    <property type="entry name" value="DEXDc2"/>
    <property type="match status" value="1"/>
</dbReference>
<feature type="domain" description="Helicase ATP-binding" evidence="24">
    <location>
        <begin position="8"/>
        <end position="418"/>
    </location>
</feature>
<dbReference type="Pfam" id="PF00083">
    <property type="entry name" value="Sugar_tr"/>
    <property type="match status" value="1"/>
</dbReference>
<feature type="transmembrane region" description="Helical" evidence="22">
    <location>
        <begin position="934"/>
        <end position="963"/>
    </location>
</feature>
<keyword evidence="26" id="KW-1185">Reference proteome</keyword>
<evidence type="ECO:0000313" key="26">
    <source>
        <dbReference type="Proteomes" id="UP000825729"/>
    </source>
</evidence>
<feature type="domain" description="Major facilitator superfamily (MFS) profile" evidence="23">
    <location>
        <begin position="938"/>
        <end position="1377"/>
    </location>
</feature>
<dbReference type="SMART" id="SM00487">
    <property type="entry name" value="DEXDc"/>
    <property type="match status" value="1"/>
</dbReference>
<dbReference type="GO" id="GO:0005524">
    <property type="term" value="F:ATP binding"/>
    <property type="evidence" value="ECO:0007669"/>
    <property type="project" value="UniProtKB-KW"/>
</dbReference>
<dbReference type="Gene3D" id="3.40.50.300">
    <property type="entry name" value="P-loop containing nucleotide triphosphate hydrolases"/>
    <property type="match status" value="3"/>
</dbReference>
<dbReference type="PROSITE" id="PS00690">
    <property type="entry name" value="DEAH_ATP_HELICASE"/>
    <property type="match status" value="1"/>
</dbReference>
<dbReference type="GO" id="GO:0005351">
    <property type="term" value="F:carbohydrate:proton symporter activity"/>
    <property type="evidence" value="ECO:0007669"/>
    <property type="project" value="InterPro"/>
</dbReference>
<feature type="transmembrane region" description="Helical" evidence="22">
    <location>
        <begin position="1355"/>
        <end position="1373"/>
    </location>
</feature>
<evidence type="ECO:0000256" key="14">
    <source>
        <dbReference type="ARBA" id="ARBA00022847"/>
    </source>
</evidence>
<comment type="caution">
    <text evidence="25">The sequence shown here is derived from an EMBL/GenBank/DDBJ whole genome shotgun (WGS) entry which is preliminary data.</text>
</comment>
<evidence type="ECO:0008006" key="27">
    <source>
        <dbReference type="Google" id="ProtNLM"/>
    </source>
</evidence>
<sequence>MEEKPSLTAKFPAFPHDPYRIQLEFMNALYDALDHGGIAMLESPTGTGKTLSIICSALQWLVDQREKPKKATATQSVSDDDEPDWMREFEAKKDEVNIVQPKTSKASRARSGLGNLDLRSCDFRSKESRVVAGKKRNEALQLDEDDEFLMEEYESEDEASDVKRKASGSFSSSDEDEPEVEEAALKVFFCSRTHSQLSQFVKELRKTDFSSKVKVVSLGSRKNFCINEDVLRLGNSTRINEKCLELQKSKSKEVSKIKRSDGGRIRRTKASSGCPLLRKQKVQRQFRSEASELGALDIEDLVQLGRVLGTCPYYGTRNMVPAASLVVLPYQSLLQKSSREALGLNLKHSVVIIDEAHNLADSLINMYNSKITVSQLEQIQVHLQLYLDKFCNQLGAGNRRYIQTLMVLTKAFLRLLCDDSHANNASGKDFCDSSLAINDFLFSLDIDNINLVKLQRYIKESKISHKVSVYAAKIFSMQKGPSVDDDGSSSAEGTIVSGFQAFVDFLLSLTNNDAEGRLIVSRKDGYLKYVMLSGEKLFCEIVDQAHAVVLAGGTLQPVEETKERLFPSVSPGQFRFFSCNHIVPPENILPVAVSKGPTGRAFDFSYSARSSAEMMEELGRLVYNLAGIVPEGIVIFFSSFEYKAKVCDAWKASGVFSRIEKKKPVFREPRSNADVENVLKQYKEAITCTSSGSGEEPCQNGAVLLAVVGGKMSEGINFNDGMGRCVVMVGLPYPSPSDLELLERIKHIEGLREQNNPGSKTLLGKESETTVQSGFDVLRSCKKKGREYYENLCMKAVNQSIGRAIRHIGDYAAILLVDSRYASNQSKGAYPQPTSKLPQWIKNRLVSAPENYGEVHRLLSKVIGLHRVIQPVQESKAVIFVLDLVQDCSETDMDFKEQESEEDNAQQVVITRDDKETCSNSSSSHCRQPLFNNYALASCILASMTSILLGYDVGVMSGAALFIKDDLKISSTQEEILIGALNFCSLIGSLASGKTSDWIGRRYTIVLASVTFLIGALLMGLAPSFLYLMAGRVVAGIGVGYSLMIAPVYNAEISPAMSRGFLSSLPELFINVGILLGYISNYLFAGLPQNRSWRLMLGIAAFPALAVAIGVLAMPESPRWLAMRGRDEEAKRVLLKTSNNADEAELRLAEITKTANSPSANSSPRHQRPVWKELLCPSPSVRRILIAAVGINFFMQASGNDAVVYYSPEVFKAAGIKKKKRLVGVTVLMGLTKTFCVFVSAGLLDRFGRRPLLLLGSAGISVSLALLGLGSKILENSEAKPRWAVVMSVVAVCADVSFFSIGLGPINWMYSSEIFPTRLRAQGTSVAISVNRVVSGVVSMTFLSVSKAISFGGTFWLYAAVSAVGVAFTYVFLPETKGKTLEEMGVLFEGAAASSNRRQGGGGE</sequence>
<evidence type="ECO:0000259" key="24">
    <source>
        <dbReference type="PROSITE" id="PS51193"/>
    </source>
</evidence>
<feature type="transmembrane region" description="Helical" evidence="22">
    <location>
        <begin position="1027"/>
        <end position="1048"/>
    </location>
</feature>
<comment type="cofactor">
    <cofactor evidence="1">
        <name>[4Fe-4S] cluster</name>
        <dbReference type="ChEBI" id="CHEBI:49883"/>
    </cofactor>
</comment>
<dbReference type="NCBIfam" id="TIGR00879">
    <property type="entry name" value="SP"/>
    <property type="match status" value="1"/>
</dbReference>
<dbReference type="GO" id="GO:0016818">
    <property type="term" value="F:hydrolase activity, acting on acid anhydrides, in phosphorus-containing anhydrides"/>
    <property type="evidence" value="ECO:0007669"/>
    <property type="project" value="InterPro"/>
</dbReference>
<dbReference type="GO" id="GO:0003678">
    <property type="term" value="F:DNA helicase activity"/>
    <property type="evidence" value="ECO:0007669"/>
    <property type="project" value="InterPro"/>
</dbReference>
<dbReference type="InterPro" id="IPR027417">
    <property type="entry name" value="P-loop_NTPase"/>
</dbReference>
<evidence type="ECO:0000256" key="5">
    <source>
        <dbReference type="ARBA" id="ARBA00010992"/>
    </source>
</evidence>